<protein>
    <submittedName>
        <fullName evidence="1">Uncharacterized protein</fullName>
    </submittedName>
</protein>
<reference evidence="1 2" key="1">
    <citation type="submission" date="2007-03" db="EMBL/GenBank/DDBJ databases">
        <authorList>
            <person name="Fulton L."/>
            <person name="Clifton S."/>
            <person name="Fulton B."/>
            <person name="Xu J."/>
            <person name="Minx P."/>
            <person name="Pepin K.H."/>
            <person name="Johnson M."/>
            <person name="Thiruvilangam P."/>
            <person name="Bhonagiri V."/>
            <person name="Nash W.E."/>
            <person name="Mardis E.R."/>
            <person name="Wilson R.K."/>
        </authorList>
    </citation>
    <scope>NUCLEOTIDE SEQUENCE [LARGE SCALE GENOMIC DNA]</scope>
    <source>
        <strain evidence="1 2">ATCC 29174</strain>
    </source>
</reference>
<comment type="caution">
    <text evidence="1">The sequence shown here is derived from an EMBL/GenBank/DDBJ whole genome shotgun (WGS) entry which is preliminary data.</text>
</comment>
<organism evidence="1 2">
    <name type="scientific">Blautia obeum ATCC 29174</name>
    <dbReference type="NCBI Taxonomy" id="411459"/>
    <lineage>
        <taxon>Bacteria</taxon>
        <taxon>Bacillati</taxon>
        <taxon>Bacillota</taxon>
        <taxon>Clostridia</taxon>
        <taxon>Lachnospirales</taxon>
        <taxon>Lachnospiraceae</taxon>
        <taxon>Blautia</taxon>
    </lineage>
</organism>
<accession>A5ZQJ4</accession>
<proteinExistence type="predicted"/>
<evidence type="ECO:0000313" key="1">
    <source>
        <dbReference type="EMBL" id="EDM88358.1"/>
    </source>
</evidence>
<name>A5ZQJ4_9FIRM</name>
<gene>
    <name evidence="1" type="ORF">RUMOBE_01264</name>
</gene>
<dbReference type="AlphaFoldDB" id="A5ZQJ4"/>
<reference evidence="1 2" key="2">
    <citation type="submission" date="2007-04" db="EMBL/GenBank/DDBJ databases">
        <title>Draft genome sequence of Ruminococcus obeum (ATCC 29174).</title>
        <authorList>
            <person name="Sudarsanam P."/>
            <person name="Ley R."/>
            <person name="Guruge J."/>
            <person name="Turnbaugh P.J."/>
            <person name="Mahowald M."/>
            <person name="Liep D."/>
            <person name="Gordon J."/>
        </authorList>
    </citation>
    <scope>NUCLEOTIDE SEQUENCE [LARGE SCALE GENOMIC DNA]</scope>
    <source>
        <strain evidence="1 2">ATCC 29174</strain>
    </source>
</reference>
<dbReference type="EMBL" id="AAVO02000003">
    <property type="protein sequence ID" value="EDM88358.1"/>
    <property type="molecule type" value="Genomic_DNA"/>
</dbReference>
<dbReference type="HOGENOM" id="CLU_2520987_0_0_9"/>
<evidence type="ECO:0000313" key="2">
    <source>
        <dbReference type="Proteomes" id="UP000006002"/>
    </source>
</evidence>
<sequence>MEDGGYTKTADCSQIARNGADYRYPENICNVPCQKYNARYYRKPETFFTCNSAFANKNYVHSNETKYNPSLYYKKEKSIAVIFV</sequence>
<dbReference type="Proteomes" id="UP000006002">
    <property type="component" value="Unassembled WGS sequence"/>
</dbReference>